<evidence type="ECO:0000313" key="2">
    <source>
        <dbReference type="EMBL" id="TDC47993.1"/>
    </source>
</evidence>
<protein>
    <submittedName>
        <fullName evidence="2">Uncharacterized protein</fullName>
    </submittedName>
</protein>
<organism evidence="2 3">
    <name type="scientific">Jiangella ureilytica</name>
    <dbReference type="NCBI Taxonomy" id="2530374"/>
    <lineage>
        <taxon>Bacteria</taxon>
        <taxon>Bacillati</taxon>
        <taxon>Actinomycetota</taxon>
        <taxon>Actinomycetes</taxon>
        <taxon>Jiangellales</taxon>
        <taxon>Jiangellaceae</taxon>
        <taxon>Jiangella</taxon>
    </lineage>
</organism>
<evidence type="ECO:0000256" key="1">
    <source>
        <dbReference type="SAM" id="Phobius"/>
    </source>
</evidence>
<comment type="caution">
    <text evidence="2">The sequence shown here is derived from an EMBL/GenBank/DDBJ whole genome shotgun (WGS) entry which is preliminary data.</text>
</comment>
<dbReference type="OrthoDB" id="3403351at2"/>
<sequence length="161" mass="16811">MGVLTKHRTTTAAGVIAAFVLVLVFGSPPYGDWARDNASGTSALDWFLTLLTWPSWDFDADLPVRDIFAIMLRAILVVVFTAVFLAVLAGQTARNSAGQLLAGWAAYIFAGASAGLLTAIIQSNPSTLGAFEAAASGAAYGLFTGWIVGLASFGSPGRRRV</sequence>
<accession>A0A4R4RHR8</accession>
<evidence type="ECO:0000313" key="3">
    <source>
        <dbReference type="Proteomes" id="UP000295621"/>
    </source>
</evidence>
<keyword evidence="1" id="KW-0812">Transmembrane</keyword>
<feature type="transmembrane region" description="Helical" evidence="1">
    <location>
        <begin position="133"/>
        <end position="153"/>
    </location>
</feature>
<feature type="transmembrane region" description="Helical" evidence="1">
    <location>
        <begin position="12"/>
        <end position="30"/>
    </location>
</feature>
<keyword evidence="1" id="KW-1133">Transmembrane helix</keyword>
<proteinExistence type="predicted"/>
<feature type="transmembrane region" description="Helical" evidence="1">
    <location>
        <begin position="100"/>
        <end position="121"/>
    </location>
</feature>
<keyword evidence="1" id="KW-0472">Membrane</keyword>
<keyword evidence="3" id="KW-1185">Reference proteome</keyword>
<name>A0A4R4RHR8_9ACTN</name>
<dbReference type="EMBL" id="SMKL01000064">
    <property type="protein sequence ID" value="TDC47993.1"/>
    <property type="molecule type" value="Genomic_DNA"/>
</dbReference>
<reference evidence="2 3" key="1">
    <citation type="submission" date="2019-02" db="EMBL/GenBank/DDBJ databases">
        <title>Draft genome sequences of novel Actinobacteria.</title>
        <authorList>
            <person name="Sahin N."/>
            <person name="Ay H."/>
            <person name="Saygin H."/>
        </authorList>
    </citation>
    <scope>NUCLEOTIDE SEQUENCE [LARGE SCALE GENOMIC DNA]</scope>
    <source>
        <strain evidence="2 3">KC603</strain>
    </source>
</reference>
<dbReference type="RefSeq" id="WP_131986673.1">
    <property type="nucleotide sequence ID" value="NZ_SMKL01000064.1"/>
</dbReference>
<feature type="transmembrane region" description="Helical" evidence="1">
    <location>
        <begin position="67"/>
        <end position="88"/>
    </location>
</feature>
<gene>
    <name evidence="2" type="ORF">E1212_22645</name>
</gene>
<dbReference type="Proteomes" id="UP000295621">
    <property type="component" value="Unassembled WGS sequence"/>
</dbReference>
<dbReference type="AlphaFoldDB" id="A0A4R4RHR8"/>